<dbReference type="GO" id="GO:0005524">
    <property type="term" value="F:ATP binding"/>
    <property type="evidence" value="ECO:0007669"/>
    <property type="project" value="UniProtKB-KW"/>
</dbReference>
<dbReference type="InterPro" id="IPR049514">
    <property type="entry name" value="Fic-like_C"/>
</dbReference>
<evidence type="ECO:0000256" key="2">
    <source>
        <dbReference type="PIRSR" id="PIRSR640198-2"/>
    </source>
</evidence>
<feature type="site" description="Important for autoinhibition of adenylyltransferase activity" evidence="3">
    <location>
        <position position="56"/>
    </location>
</feature>
<comment type="caution">
    <text evidence="5">The sequence shown here is derived from an EMBL/GenBank/DDBJ whole genome shotgun (WGS) entry which is preliminary data.</text>
</comment>
<dbReference type="Pfam" id="PF21247">
    <property type="entry name" value="Fic-like_C"/>
    <property type="match status" value="1"/>
</dbReference>
<keyword evidence="2" id="KW-0547">Nucleotide-binding</keyword>
<dbReference type="InterPro" id="IPR003812">
    <property type="entry name" value="Fido"/>
</dbReference>
<dbReference type="Pfam" id="PF02661">
    <property type="entry name" value="Fic"/>
    <property type="match status" value="1"/>
</dbReference>
<feature type="active site" evidence="1">
    <location>
        <position position="179"/>
    </location>
</feature>
<dbReference type="OrthoDB" id="9807853at2"/>
<evidence type="ECO:0000256" key="3">
    <source>
        <dbReference type="PIRSR" id="PIRSR640198-3"/>
    </source>
</evidence>
<accession>A0A1C7Z4A2</accession>
<dbReference type="EMBL" id="LGSI01000050">
    <property type="protein sequence ID" value="OCR23980.1"/>
    <property type="molecule type" value="Genomic_DNA"/>
</dbReference>
<name>A0A1C7Z4A2_PSESX</name>
<evidence type="ECO:0000313" key="6">
    <source>
        <dbReference type="Proteomes" id="UP000093104"/>
    </source>
</evidence>
<dbReference type="InterPro" id="IPR036597">
    <property type="entry name" value="Fido-like_dom_sf"/>
</dbReference>
<evidence type="ECO:0000259" key="4">
    <source>
        <dbReference type="PROSITE" id="PS51459"/>
    </source>
</evidence>
<dbReference type="PANTHER" id="PTHR13504:SF38">
    <property type="entry name" value="FIDO DOMAIN-CONTAINING PROTEIN"/>
    <property type="match status" value="1"/>
</dbReference>
<evidence type="ECO:0000256" key="1">
    <source>
        <dbReference type="PIRSR" id="PIRSR640198-1"/>
    </source>
</evidence>
<dbReference type="PATRIC" id="fig|317.243.peg.5137"/>
<dbReference type="InterPro" id="IPR040198">
    <property type="entry name" value="Fido_containing"/>
</dbReference>
<dbReference type="RefSeq" id="WP_065834263.1">
    <property type="nucleotide sequence ID" value="NZ_LGSI01000050.1"/>
</dbReference>
<keyword evidence="2" id="KW-0067">ATP-binding</keyword>
<organism evidence="5 6">
    <name type="scientific">Pseudomonas syringae</name>
    <dbReference type="NCBI Taxonomy" id="317"/>
    <lineage>
        <taxon>Bacteria</taxon>
        <taxon>Pseudomonadati</taxon>
        <taxon>Pseudomonadota</taxon>
        <taxon>Gammaproteobacteria</taxon>
        <taxon>Pseudomonadales</taxon>
        <taxon>Pseudomonadaceae</taxon>
        <taxon>Pseudomonas</taxon>
    </lineage>
</organism>
<dbReference type="Proteomes" id="UP000093104">
    <property type="component" value="Unassembled WGS sequence"/>
</dbReference>
<dbReference type="AlphaFoldDB" id="A0A1C7Z4A2"/>
<reference evidence="5 6" key="1">
    <citation type="submission" date="2015-07" db="EMBL/GenBank/DDBJ databases">
        <title>Draft genome sequence of a diazotrophic, plant growth-promoting rhizobacterium of the Pseudomonas syringae complex.</title>
        <authorList>
            <person name="Patten C.L."/>
            <person name="Jeong H."/>
        </authorList>
    </citation>
    <scope>NUCLEOTIDE SEQUENCE [LARGE SCALE GENOMIC DNA]</scope>
    <source>
        <strain evidence="5 6">GR12-2</strain>
    </source>
</reference>
<feature type="binding site" evidence="2">
    <location>
        <begin position="220"/>
        <end position="221"/>
    </location>
    <ligand>
        <name>ATP</name>
        <dbReference type="ChEBI" id="CHEBI:30616"/>
    </ligand>
</feature>
<dbReference type="SUPFAM" id="SSF140931">
    <property type="entry name" value="Fic-like"/>
    <property type="match status" value="1"/>
</dbReference>
<dbReference type="PROSITE" id="PS51459">
    <property type="entry name" value="FIDO"/>
    <property type="match status" value="1"/>
</dbReference>
<gene>
    <name evidence="5" type="ORF">AFK24_16765</name>
</gene>
<dbReference type="PANTHER" id="PTHR13504">
    <property type="entry name" value="FIDO DOMAIN-CONTAINING PROTEIN DDB_G0283145"/>
    <property type="match status" value="1"/>
</dbReference>
<evidence type="ECO:0000313" key="5">
    <source>
        <dbReference type="EMBL" id="OCR23980.1"/>
    </source>
</evidence>
<protein>
    <submittedName>
        <fullName evidence="5">Fic family protein</fullName>
    </submittedName>
</protein>
<sequence>MKKYQPPVTLTPRMLSLVADISEELGRLSALGEVSQAPMLRRGNRIRTIQASLAIENNTLSVEQVTAVLDGQRVLGLPREIQEVRNAFAAYEAMTEWRPSNCVDLLAAHNLLMQGLIDDAGCFRQGGVGIYRGNRLLHMAPPANRVRTLIDDLLGWVATAQVHPLIASCIFHYEFEFIHPFANGNGRMGRLWQTLMLSQWRPMLAYLPVETVIREQQEAYYAALAAADQLAEATPFVEFMLNALQQALAEAAASSIQSVEPTAQATAQVAAQVTDQVRRLLDALRIGQALGAAELIEHLGLTHRQSFRNSYLNPALVAGLIQMTKPASPRSPAQAYYLTDKARLLLSGKPPAATLNPPNNGAQP</sequence>
<proteinExistence type="predicted"/>
<dbReference type="Gene3D" id="1.10.3290.10">
    <property type="entry name" value="Fido-like domain"/>
    <property type="match status" value="1"/>
</dbReference>
<feature type="domain" description="Fido" evidence="4">
    <location>
        <begin position="100"/>
        <end position="242"/>
    </location>
</feature>